<protein>
    <submittedName>
        <fullName evidence="1">Uncharacterized protein</fullName>
    </submittedName>
</protein>
<accession>A0A0W8EAJ9</accession>
<reference evidence="1" key="1">
    <citation type="journal article" date="2015" name="Proc. Natl. Acad. Sci. U.S.A.">
        <title>Networks of energetic and metabolic interactions define dynamics in microbial communities.</title>
        <authorList>
            <person name="Embree M."/>
            <person name="Liu J.K."/>
            <person name="Al-Bassam M.M."/>
            <person name="Zengler K."/>
        </authorList>
    </citation>
    <scope>NUCLEOTIDE SEQUENCE</scope>
</reference>
<organism evidence="1">
    <name type="scientific">hydrocarbon metagenome</name>
    <dbReference type="NCBI Taxonomy" id="938273"/>
    <lineage>
        <taxon>unclassified sequences</taxon>
        <taxon>metagenomes</taxon>
        <taxon>ecological metagenomes</taxon>
    </lineage>
</organism>
<sequence>MCVLLDSALYLKSCKFRPSILTHYHLYPRPPVLLTRDSRNIRVNPGTLAGSHSGYSM</sequence>
<name>A0A0W8EAJ9_9ZZZZ</name>
<comment type="caution">
    <text evidence="1">The sequence shown here is derived from an EMBL/GenBank/DDBJ whole genome shotgun (WGS) entry which is preliminary data.</text>
</comment>
<dbReference type="EMBL" id="LNQE01001782">
    <property type="protein sequence ID" value="KUG05682.1"/>
    <property type="molecule type" value="Genomic_DNA"/>
</dbReference>
<evidence type="ECO:0000313" key="1">
    <source>
        <dbReference type="EMBL" id="KUG05682.1"/>
    </source>
</evidence>
<gene>
    <name evidence="1" type="ORF">ASZ90_016892</name>
</gene>
<dbReference type="AlphaFoldDB" id="A0A0W8EAJ9"/>
<proteinExistence type="predicted"/>